<evidence type="ECO:0000256" key="6">
    <source>
        <dbReference type="ARBA" id="ARBA00023136"/>
    </source>
</evidence>
<feature type="domain" description="EF-hand" evidence="10">
    <location>
        <begin position="24"/>
        <end position="59"/>
    </location>
</feature>
<dbReference type="PROSITE" id="PS50222">
    <property type="entry name" value="EF_HAND_2"/>
    <property type="match status" value="1"/>
</dbReference>
<dbReference type="InterPro" id="IPR003915">
    <property type="entry name" value="PKD_2"/>
</dbReference>
<dbReference type="AlphaFoldDB" id="A0A7S2BA23"/>
<comment type="subcellular location">
    <subcellularLocation>
        <location evidence="2">Cell membrane</location>
        <topology evidence="2">Multi-pass membrane protein</topology>
    </subcellularLocation>
    <subcellularLocation>
        <location evidence="1">Cytoplasmic vesicle</location>
    </subcellularLocation>
</comment>
<name>A0A7S2BA23_9EUKA</name>
<dbReference type="Gene3D" id="1.10.287.70">
    <property type="match status" value="1"/>
</dbReference>
<evidence type="ECO:0000256" key="9">
    <source>
        <dbReference type="SAM" id="Phobius"/>
    </source>
</evidence>
<sequence>MAAVVHAVQKKKREEQRRKIDGVLINERVVDIFEKYDTDCSGDIDKKELRLALADLGVGRVTSREISSIMKKFGQTVTSALDLDMFDMLVSELQHHHEKVQEKAARQVVEKVLEAAPGGSGDDFVNTSCRRDGKLLPYQKLVWRLYNSQIMVWTVAALIIGNFFINILEKQIDADVNRLKYKDTWDSLDTAFNIIFLIELLMNMYSLGGPIRAFWRIPWNVFDFFIVSVGVILIIEIVPPESPVSKLKLLRAFRVFRLFKRIKSLNQIIVALIRAIPGVFNAFLVMLIFFCIYAVLAVELFRDFGGEGQYNTTGNPDDDWMTNTVTAETARGFYNGYEYYGTFMRALFTLFQVMTGESWSEAIARPLLFGLDSNNGVIVTLYYVSFILIMQFVLINVVVAVLLDKFVQDEQHAEPSEELHEDAVANLLGGGAPAAAAPAAERDLKHVQVTVAAPPAATTPSPSLLDAKLDAILAELKDLKNDLAATRSEIFNIKEARGSLAV</sequence>
<evidence type="ECO:0000256" key="1">
    <source>
        <dbReference type="ARBA" id="ARBA00004541"/>
    </source>
</evidence>
<keyword evidence="4" id="KW-0106">Calcium</keyword>
<dbReference type="Gene3D" id="1.20.120.350">
    <property type="entry name" value="Voltage-gated potassium channels. Chain C"/>
    <property type="match status" value="1"/>
</dbReference>
<feature type="transmembrane region" description="Helical" evidence="9">
    <location>
        <begin position="188"/>
        <end position="205"/>
    </location>
</feature>
<dbReference type="GO" id="GO:0005509">
    <property type="term" value="F:calcium ion binding"/>
    <property type="evidence" value="ECO:0007669"/>
    <property type="project" value="InterPro"/>
</dbReference>
<accession>A0A7S2BA23</accession>
<dbReference type="InterPro" id="IPR018247">
    <property type="entry name" value="EF_Hand_1_Ca_BS"/>
</dbReference>
<dbReference type="InterPro" id="IPR002048">
    <property type="entry name" value="EF_hand_dom"/>
</dbReference>
<dbReference type="InterPro" id="IPR005821">
    <property type="entry name" value="Ion_trans_dom"/>
</dbReference>
<feature type="transmembrane region" description="Helical" evidence="9">
    <location>
        <begin position="381"/>
        <end position="403"/>
    </location>
</feature>
<dbReference type="GO" id="GO:0031410">
    <property type="term" value="C:cytoplasmic vesicle"/>
    <property type="evidence" value="ECO:0007669"/>
    <property type="project" value="UniProtKB-SubCell"/>
</dbReference>
<dbReference type="InterPro" id="IPR043203">
    <property type="entry name" value="VGCC_Ca_Na"/>
</dbReference>
<dbReference type="PROSITE" id="PS00018">
    <property type="entry name" value="EF_HAND_1"/>
    <property type="match status" value="1"/>
</dbReference>
<keyword evidence="8" id="KW-0175">Coiled coil</keyword>
<dbReference type="PRINTS" id="PR01433">
    <property type="entry name" value="POLYCYSTIN2"/>
</dbReference>
<feature type="transmembrane region" description="Helical" evidence="9">
    <location>
        <begin position="268"/>
        <end position="296"/>
    </location>
</feature>
<dbReference type="Pfam" id="PF00520">
    <property type="entry name" value="Ion_trans"/>
    <property type="match status" value="1"/>
</dbReference>
<dbReference type="SUPFAM" id="SSF81324">
    <property type="entry name" value="Voltage-gated potassium channels"/>
    <property type="match status" value="1"/>
</dbReference>
<dbReference type="InterPro" id="IPR027359">
    <property type="entry name" value="Volt_channel_dom_sf"/>
</dbReference>
<evidence type="ECO:0000256" key="8">
    <source>
        <dbReference type="SAM" id="Coils"/>
    </source>
</evidence>
<evidence type="ECO:0000256" key="7">
    <source>
        <dbReference type="ARBA" id="ARBA00023329"/>
    </source>
</evidence>
<dbReference type="GO" id="GO:0005248">
    <property type="term" value="F:voltage-gated sodium channel activity"/>
    <property type="evidence" value="ECO:0007669"/>
    <property type="project" value="TreeGrafter"/>
</dbReference>
<evidence type="ECO:0000313" key="11">
    <source>
        <dbReference type="EMBL" id="CAD9390578.1"/>
    </source>
</evidence>
<keyword evidence="5 9" id="KW-1133">Transmembrane helix</keyword>
<protein>
    <recommendedName>
        <fullName evidence="10">EF-hand domain-containing protein</fullName>
    </recommendedName>
</protein>
<proteinExistence type="predicted"/>
<evidence type="ECO:0000256" key="3">
    <source>
        <dbReference type="ARBA" id="ARBA00022692"/>
    </source>
</evidence>
<evidence type="ECO:0000259" key="10">
    <source>
        <dbReference type="PROSITE" id="PS50222"/>
    </source>
</evidence>
<dbReference type="PANTHER" id="PTHR10037">
    <property type="entry name" value="VOLTAGE-GATED CATION CHANNEL CALCIUM AND SODIUM"/>
    <property type="match status" value="1"/>
</dbReference>
<dbReference type="InterPro" id="IPR011992">
    <property type="entry name" value="EF-hand-dom_pair"/>
</dbReference>
<keyword evidence="6 9" id="KW-0472">Membrane</keyword>
<dbReference type="PANTHER" id="PTHR10037:SF62">
    <property type="entry name" value="SODIUM CHANNEL PROTEIN 60E"/>
    <property type="match status" value="1"/>
</dbReference>
<dbReference type="Pfam" id="PF13405">
    <property type="entry name" value="EF-hand_6"/>
    <property type="match status" value="1"/>
</dbReference>
<evidence type="ECO:0000256" key="2">
    <source>
        <dbReference type="ARBA" id="ARBA00004651"/>
    </source>
</evidence>
<dbReference type="SUPFAM" id="SSF47473">
    <property type="entry name" value="EF-hand"/>
    <property type="match status" value="1"/>
</dbReference>
<dbReference type="GO" id="GO:0001518">
    <property type="term" value="C:voltage-gated sodium channel complex"/>
    <property type="evidence" value="ECO:0007669"/>
    <property type="project" value="TreeGrafter"/>
</dbReference>
<evidence type="ECO:0000256" key="4">
    <source>
        <dbReference type="ARBA" id="ARBA00022837"/>
    </source>
</evidence>
<feature type="coiled-coil region" evidence="8">
    <location>
        <begin position="469"/>
        <end position="496"/>
    </location>
</feature>
<feature type="transmembrane region" description="Helical" evidence="9">
    <location>
        <begin position="150"/>
        <end position="168"/>
    </location>
</feature>
<gene>
    <name evidence="11" type="ORF">CBRE1094_LOCUS505</name>
</gene>
<reference evidence="11" key="1">
    <citation type="submission" date="2021-01" db="EMBL/GenBank/DDBJ databases">
        <authorList>
            <person name="Corre E."/>
            <person name="Pelletier E."/>
            <person name="Niang G."/>
            <person name="Scheremetjew M."/>
            <person name="Finn R."/>
            <person name="Kale V."/>
            <person name="Holt S."/>
            <person name="Cochrane G."/>
            <person name="Meng A."/>
            <person name="Brown T."/>
            <person name="Cohen L."/>
        </authorList>
    </citation>
    <scope>NUCLEOTIDE SEQUENCE</scope>
    <source>
        <strain evidence="11">UTEX LB 985</strain>
    </source>
</reference>
<organism evidence="11">
    <name type="scientific">Haptolina brevifila</name>
    <dbReference type="NCBI Taxonomy" id="156173"/>
    <lineage>
        <taxon>Eukaryota</taxon>
        <taxon>Haptista</taxon>
        <taxon>Haptophyta</taxon>
        <taxon>Prymnesiophyceae</taxon>
        <taxon>Prymnesiales</taxon>
        <taxon>Prymnesiaceae</taxon>
        <taxon>Haptolina</taxon>
    </lineage>
</organism>
<keyword evidence="7" id="KW-0968">Cytoplasmic vesicle</keyword>
<evidence type="ECO:0000256" key="5">
    <source>
        <dbReference type="ARBA" id="ARBA00022989"/>
    </source>
</evidence>
<dbReference type="Gene3D" id="1.10.238.10">
    <property type="entry name" value="EF-hand"/>
    <property type="match status" value="1"/>
</dbReference>
<dbReference type="EMBL" id="HBGU01001008">
    <property type="protein sequence ID" value="CAD9390578.1"/>
    <property type="molecule type" value="Transcribed_RNA"/>
</dbReference>
<feature type="transmembrane region" description="Helical" evidence="9">
    <location>
        <begin position="217"/>
        <end position="238"/>
    </location>
</feature>
<keyword evidence="3 9" id="KW-0812">Transmembrane</keyword>